<reference evidence="2" key="1">
    <citation type="submission" date="2019-03" db="EMBL/GenBank/DDBJ databases">
        <title>Flavobacterium sp.</title>
        <authorList>
            <person name="Kim H."/>
        </authorList>
    </citation>
    <scope>NUCLEOTIDE SEQUENCE [LARGE SCALE GENOMIC DNA]</scope>
    <source>
        <strain evidence="2">GS13</strain>
    </source>
</reference>
<sequence length="495" mass="58783">MKAKYILENYDRIIKEIKNPQIIFSNDLAPFLKKSSSQSYLIHQVDFSLRNNEIKYAVRKPIHNLHPRVPKLKFKASESIPEFEQYIPAIVNELNFTNNLASWRWCAKNKNTVYLFQDCEIEDLNQEQRFFLYCYHTLKKENYKIKQIDKERIFKLNSKIKSEEFIHQKQYALENLAQRLVKEINPEKVSKLYQFSDDYDKTDCLKITYIYVQKLQRFIEKEYKNYLNVNAPIPYGSIFAKEFEICKKLEEVKSILLKSNIDPEILKLVYEPLLKIETLNIPGKLTYVEFNYCAKIIKELHKQIEADILTEVAILDCLFYLNFNSLQLFKYLTTNLLQDLELLENNTQKINNLFRILKIYNQKQSGNTVKYKPNLPPIKKQIIGWIEEEIVYLNRIVEQETNQLPTPTHKKEDFKFLTSFSVAQLSFFTKILVETNIINHRIQADVIRFIARNFKTMNTDNIAVESLRTKFHNVESSTKEAVNDKVIEMLKLTKD</sequence>
<dbReference type="EMBL" id="CP037933">
    <property type="protein sequence ID" value="QBN17277.1"/>
    <property type="molecule type" value="Genomic_DNA"/>
</dbReference>
<dbReference type="KEGG" id="fnk:E1750_00140"/>
<evidence type="ECO:0000313" key="1">
    <source>
        <dbReference type="EMBL" id="QBN17277.1"/>
    </source>
</evidence>
<evidence type="ECO:0000313" key="2">
    <source>
        <dbReference type="Proteomes" id="UP000291124"/>
    </source>
</evidence>
<dbReference type="AlphaFoldDB" id="A0A4P6Y9R7"/>
<name>A0A4P6Y9R7_9FLAO</name>
<organism evidence="1 2">
    <name type="scientific">Flavobacterium nackdongense</name>
    <dbReference type="NCBI Taxonomy" id="2547394"/>
    <lineage>
        <taxon>Bacteria</taxon>
        <taxon>Pseudomonadati</taxon>
        <taxon>Bacteroidota</taxon>
        <taxon>Flavobacteriia</taxon>
        <taxon>Flavobacteriales</taxon>
        <taxon>Flavobacteriaceae</taxon>
        <taxon>Flavobacterium</taxon>
    </lineage>
</organism>
<dbReference type="RefSeq" id="WP_133274809.1">
    <property type="nucleotide sequence ID" value="NZ_CP037933.1"/>
</dbReference>
<accession>A0A4P6Y9R7</accession>
<protein>
    <submittedName>
        <fullName evidence="1">Uncharacterized protein</fullName>
    </submittedName>
</protein>
<dbReference type="OrthoDB" id="1330288at2"/>
<dbReference type="Proteomes" id="UP000291124">
    <property type="component" value="Chromosome"/>
</dbReference>
<gene>
    <name evidence="1" type="ORF">E1750_00140</name>
</gene>
<keyword evidence="2" id="KW-1185">Reference proteome</keyword>
<proteinExistence type="predicted"/>